<proteinExistence type="predicted"/>
<organism evidence="1 2">
    <name type="scientific">Sinomonas halotolerans</name>
    <dbReference type="NCBI Taxonomy" id="1644133"/>
    <lineage>
        <taxon>Bacteria</taxon>
        <taxon>Bacillati</taxon>
        <taxon>Actinomycetota</taxon>
        <taxon>Actinomycetes</taxon>
        <taxon>Micrococcales</taxon>
        <taxon>Micrococcaceae</taxon>
        <taxon>Sinomonas</taxon>
    </lineage>
</organism>
<dbReference type="EMBL" id="JBDFRB010000004">
    <property type="protein sequence ID" value="MEN2744111.1"/>
    <property type="molecule type" value="Genomic_DNA"/>
</dbReference>
<evidence type="ECO:0000313" key="1">
    <source>
        <dbReference type="EMBL" id="MEN2744111.1"/>
    </source>
</evidence>
<reference evidence="1 2" key="1">
    <citation type="submission" date="2024-05" db="EMBL/GenBank/DDBJ databases">
        <title>Sinomonas sp. nov., isolated from a waste landfill.</title>
        <authorList>
            <person name="Zhao Y."/>
        </authorList>
    </citation>
    <scope>NUCLEOTIDE SEQUENCE [LARGE SCALE GENOMIC DNA]</scope>
    <source>
        <strain evidence="1 2">CCTCC AB2014300</strain>
    </source>
</reference>
<comment type="caution">
    <text evidence="1">The sequence shown here is derived from an EMBL/GenBank/DDBJ whole genome shotgun (WGS) entry which is preliminary data.</text>
</comment>
<evidence type="ECO:0000313" key="2">
    <source>
        <dbReference type="Proteomes" id="UP001422074"/>
    </source>
</evidence>
<name>A0ABU9WY32_9MICC</name>
<keyword evidence="2" id="KW-1185">Reference proteome</keyword>
<gene>
    <name evidence="1" type="ORF">ABCQ75_06100</name>
</gene>
<accession>A0ABU9WY32</accession>
<dbReference type="Proteomes" id="UP001422074">
    <property type="component" value="Unassembled WGS sequence"/>
</dbReference>
<dbReference type="RefSeq" id="WP_345883927.1">
    <property type="nucleotide sequence ID" value="NZ_JBDFRB010000004.1"/>
</dbReference>
<protein>
    <submittedName>
        <fullName evidence="1">Uncharacterized protein</fullName>
    </submittedName>
</protein>
<sequence length="82" mass="8044">MAQGQIGRAVAAAGGKVGGMVAAATLATGVAMSPTPAPTVRLGGVQADLQRAVALNQITDEQAAFLEAQIARAILEEGGSEA</sequence>